<name>A0A549T9B9_9HYPH</name>
<dbReference type="Pfam" id="PF06055">
    <property type="entry name" value="ExoD"/>
    <property type="match status" value="1"/>
</dbReference>
<sequence>MRPATSIWEPNALHQSLTFDDTSKSLSQTLRDLISEIKGHTVTLRELMDAVGEQGLLLICALASLPFLLPVSIPGVSTVFGAAIILVSIAIALNRLPWLPSRILDRKLETARLVPTLEKGASLVSRLDRYLKPRFSALTTGWAINRANALAISLGGVLLMFPLGLIPFSNTLPGIAILLLATGMMQRDGIVVLGGYLFLVITTVYFAALGFMAFAAGQGLAGIWA</sequence>
<dbReference type="EMBL" id="VJMG01000031">
    <property type="protein sequence ID" value="TRL38472.1"/>
    <property type="molecule type" value="Genomic_DNA"/>
</dbReference>
<comment type="caution">
    <text evidence="2">The sequence shown here is derived from an EMBL/GenBank/DDBJ whole genome shotgun (WGS) entry which is preliminary data.</text>
</comment>
<gene>
    <name evidence="2" type="ORF">FNA46_13050</name>
</gene>
<evidence type="ECO:0000256" key="1">
    <source>
        <dbReference type="SAM" id="Phobius"/>
    </source>
</evidence>
<dbReference type="PANTHER" id="PTHR41795">
    <property type="entry name" value="EXOPOLYSACCHARIDE SYNTHESIS PROTEIN"/>
    <property type="match status" value="1"/>
</dbReference>
<accession>A0A549T9B9</accession>
<feature type="transmembrane region" description="Helical" evidence="1">
    <location>
        <begin position="196"/>
        <end position="216"/>
    </location>
</feature>
<dbReference type="PANTHER" id="PTHR41795:SF1">
    <property type="entry name" value="EXOPOLYSACCHARIDE SYNTHESIS PROTEIN"/>
    <property type="match status" value="1"/>
</dbReference>
<dbReference type="InterPro" id="IPR010331">
    <property type="entry name" value="ExoD"/>
</dbReference>
<protein>
    <submittedName>
        <fullName evidence="2">Exopolysaccharide biosynthesis protein</fullName>
    </submittedName>
</protein>
<organism evidence="2 3">
    <name type="scientific">Rhizobium straminoryzae</name>
    <dbReference type="NCBI Taxonomy" id="1387186"/>
    <lineage>
        <taxon>Bacteria</taxon>
        <taxon>Pseudomonadati</taxon>
        <taxon>Pseudomonadota</taxon>
        <taxon>Alphaproteobacteria</taxon>
        <taxon>Hyphomicrobiales</taxon>
        <taxon>Rhizobiaceae</taxon>
        <taxon>Rhizobium/Agrobacterium group</taxon>
        <taxon>Rhizobium</taxon>
    </lineage>
</organism>
<keyword evidence="3" id="KW-1185">Reference proteome</keyword>
<dbReference type="PIRSF" id="PIRSF033239">
    <property type="entry name" value="ExoD"/>
    <property type="match status" value="1"/>
</dbReference>
<feature type="transmembrane region" description="Helical" evidence="1">
    <location>
        <begin position="79"/>
        <end position="98"/>
    </location>
</feature>
<dbReference type="AlphaFoldDB" id="A0A549T9B9"/>
<evidence type="ECO:0000313" key="3">
    <source>
        <dbReference type="Proteomes" id="UP000316801"/>
    </source>
</evidence>
<feature type="transmembrane region" description="Helical" evidence="1">
    <location>
        <begin position="135"/>
        <end position="159"/>
    </location>
</feature>
<dbReference type="Proteomes" id="UP000316801">
    <property type="component" value="Unassembled WGS sequence"/>
</dbReference>
<proteinExistence type="predicted"/>
<keyword evidence="1" id="KW-0472">Membrane</keyword>
<reference evidence="2 3" key="1">
    <citation type="submission" date="2019-07" db="EMBL/GenBank/DDBJ databases">
        <title>Ln-dependent methylotrophs.</title>
        <authorList>
            <person name="Tani A."/>
        </authorList>
    </citation>
    <scope>NUCLEOTIDE SEQUENCE [LARGE SCALE GENOMIC DNA]</scope>
    <source>
        <strain evidence="2 3">SM12</strain>
    </source>
</reference>
<keyword evidence="1" id="KW-0812">Transmembrane</keyword>
<evidence type="ECO:0000313" key="2">
    <source>
        <dbReference type="EMBL" id="TRL38472.1"/>
    </source>
</evidence>
<keyword evidence="1" id="KW-1133">Transmembrane helix</keyword>